<name>A0A1G8EPU7_9FLAO</name>
<keyword evidence="1" id="KW-0732">Signal</keyword>
<dbReference type="EMBL" id="FNCZ01000004">
    <property type="protein sequence ID" value="SDH71931.1"/>
    <property type="molecule type" value="Genomic_DNA"/>
</dbReference>
<dbReference type="RefSeq" id="WP_139181057.1">
    <property type="nucleotide sequence ID" value="NZ_FNCZ01000004.1"/>
</dbReference>
<proteinExistence type="predicted"/>
<dbReference type="InterPro" id="IPR046732">
    <property type="entry name" value="DUF6624"/>
</dbReference>
<dbReference type="PROSITE" id="PS51257">
    <property type="entry name" value="PROKAR_LIPOPROTEIN"/>
    <property type="match status" value="1"/>
</dbReference>
<dbReference type="OrthoDB" id="1164858at2"/>
<evidence type="ECO:0000313" key="3">
    <source>
        <dbReference type="Proteomes" id="UP000199492"/>
    </source>
</evidence>
<keyword evidence="3" id="KW-1185">Reference proteome</keyword>
<evidence type="ECO:0000313" key="2">
    <source>
        <dbReference type="EMBL" id="SDH71931.1"/>
    </source>
</evidence>
<reference evidence="3" key="1">
    <citation type="submission" date="2016-10" db="EMBL/GenBank/DDBJ databases">
        <authorList>
            <person name="Varghese N."/>
            <person name="Submissions S."/>
        </authorList>
    </citation>
    <scope>NUCLEOTIDE SEQUENCE [LARGE SCALE GENOMIC DNA]</scope>
    <source>
        <strain evidence="3">DSM 15363</strain>
    </source>
</reference>
<organism evidence="2 3">
    <name type="scientific">Winogradskyella thalassocola</name>
    <dbReference type="NCBI Taxonomy" id="262004"/>
    <lineage>
        <taxon>Bacteria</taxon>
        <taxon>Pseudomonadati</taxon>
        <taxon>Bacteroidota</taxon>
        <taxon>Flavobacteriia</taxon>
        <taxon>Flavobacteriales</taxon>
        <taxon>Flavobacteriaceae</taxon>
        <taxon>Winogradskyella</taxon>
    </lineage>
</organism>
<dbReference type="Proteomes" id="UP000199492">
    <property type="component" value="Unassembled WGS sequence"/>
</dbReference>
<feature type="chain" id="PRO_5011729973" evidence="1">
    <location>
        <begin position="19"/>
        <end position="296"/>
    </location>
</feature>
<dbReference type="AlphaFoldDB" id="A0A1G8EPU7"/>
<gene>
    <name evidence="2" type="ORF">SAMN04489796_1042</name>
</gene>
<accession>A0A1G8EPU7</accession>
<evidence type="ECO:0000256" key="1">
    <source>
        <dbReference type="SAM" id="SignalP"/>
    </source>
</evidence>
<sequence length="296" mass="35046">MKNYLFILFIISIYSCNAQNGTEFEYDNFENQFLNYKPKQNSQISKKDFDYANMIIKETKSATNNNSKNFNLADYFNVLSAFLTLKESRENIKIVFEKFKNAEGSCEYIISFEKSVEKNPKYDIIREDYNKELDKCKAKPVQDKTFNISEYSKTNNLDLALIEKINNIMLNDQVYRKKTADENKAKQRKLDIQNQKAIDSLFNVYKTYIGRTLVGEKFESTMWLVIQHSNLEMMEKYLPIIQVAFENKEIDIVPFKMLIDRIYTQKENYQIFGSQVGVEQANEKIRQEVIKKYKLK</sequence>
<dbReference type="Pfam" id="PF20329">
    <property type="entry name" value="DUF6624"/>
    <property type="match status" value="1"/>
</dbReference>
<dbReference type="STRING" id="262004.SAMN04489796_1042"/>
<feature type="signal peptide" evidence="1">
    <location>
        <begin position="1"/>
        <end position="18"/>
    </location>
</feature>
<protein>
    <submittedName>
        <fullName evidence="2">Uncharacterized protein</fullName>
    </submittedName>
</protein>